<dbReference type="PANTHER" id="PTHR10758">
    <property type="entry name" value="26S PROTEASOME NON-ATPASE REGULATORY SUBUNIT 3/COP9 SIGNALOSOME COMPLEX SUBUNIT 3"/>
    <property type="match status" value="1"/>
</dbReference>
<gene>
    <name evidence="4" type="ORF">EJ08DRAFT_701853</name>
</gene>
<dbReference type="InterPro" id="IPR055089">
    <property type="entry name" value="COP9_N"/>
</dbReference>
<dbReference type="Pfam" id="PF22788">
    <property type="entry name" value="COP9_hel_rpt"/>
    <property type="match status" value="1"/>
</dbReference>
<evidence type="ECO:0000259" key="3">
    <source>
        <dbReference type="Pfam" id="PF22788"/>
    </source>
</evidence>
<dbReference type="GO" id="GO:0006511">
    <property type="term" value="P:ubiquitin-dependent protein catabolic process"/>
    <property type="evidence" value="ECO:0007669"/>
    <property type="project" value="TreeGrafter"/>
</dbReference>
<keyword evidence="1" id="KW-0963">Cytoplasm</keyword>
<keyword evidence="5" id="KW-1185">Reference proteome</keyword>
<dbReference type="OrthoDB" id="29061at2759"/>
<dbReference type="AlphaFoldDB" id="A0A9P4NHW6"/>
<evidence type="ECO:0000256" key="1">
    <source>
        <dbReference type="ARBA" id="ARBA00022490"/>
    </source>
</evidence>
<organism evidence="4 5">
    <name type="scientific">Tothia fuscella</name>
    <dbReference type="NCBI Taxonomy" id="1048955"/>
    <lineage>
        <taxon>Eukaryota</taxon>
        <taxon>Fungi</taxon>
        <taxon>Dikarya</taxon>
        <taxon>Ascomycota</taxon>
        <taxon>Pezizomycotina</taxon>
        <taxon>Dothideomycetes</taxon>
        <taxon>Pleosporomycetidae</taxon>
        <taxon>Venturiales</taxon>
        <taxon>Cylindrosympodiaceae</taxon>
        <taxon>Tothia</taxon>
    </lineage>
</organism>
<evidence type="ECO:0000256" key="2">
    <source>
        <dbReference type="SAM" id="MobiDB-lite"/>
    </source>
</evidence>
<dbReference type="PANTHER" id="PTHR10758:SF1">
    <property type="entry name" value="COP9 SIGNALOSOME COMPLEX SUBUNIT 3"/>
    <property type="match status" value="1"/>
</dbReference>
<proteinExistence type="predicted"/>
<protein>
    <recommendedName>
        <fullName evidence="3">COP9 signalosome complex subunit 3 N-terminal helical repeats domain-containing protein</fullName>
    </recommendedName>
</protein>
<feature type="domain" description="COP9 signalosome complex subunit 3 N-terminal helical repeats" evidence="3">
    <location>
        <begin position="51"/>
        <end position="290"/>
    </location>
</feature>
<reference evidence="4" key="1">
    <citation type="journal article" date="2020" name="Stud. Mycol.">
        <title>101 Dothideomycetes genomes: a test case for predicting lifestyles and emergence of pathogens.</title>
        <authorList>
            <person name="Haridas S."/>
            <person name="Albert R."/>
            <person name="Binder M."/>
            <person name="Bloem J."/>
            <person name="Labutti K."/>
            <person name="Salamov A."/>
            <person name="Andreopoulos B."/>
            <person name="Baker S."/>
            <person name="Barry K."/>
            <person name="Bills G."/>
            <person name="Bluhm B."/>
            <person name="Cannon C."/>
            <person name="Castanera R."/>
            <person name="Culley D."/>
            <person name="Daum C."/>
            <person name="Ezra D."/>
            <person name="Gonzalez J."/>
            <person name="Henrissat B."/>
            <person name="Kuo A."/>
            <person name="Liang C."/>
            <person name="Lipzen A."/>
            <person name="Lutzoni F."/>
            <person name="Magnuson J."/>
            <person name="Mondo S."/>
            <person name="Nolan M."/>
            <person name="Ohm R."/>
            <person name="Pangilinan J."/>
            <person name="Park H.-J."/>
            <person name="Ramirez L."/>
            <person name="Alfaro M."/>
            <person name="Sun H."/>
            <person name="Tritt A."/>
            <person name="Yoshinaga Y."/>
            <person name="Zwiers L.-H."/>
            <person name="Turgeon B."/>
            <person name="Goodwin S."/>
            <person name="Spatafora J."/>
            <person name="Crous P."/>
            <person name="Grigoriev I."/>
        </authorList>
    </citation>
    <scope>NUCLEOTIDE SEQUENCE</scope>
    <source>
        <strain evidence="4">CBS 130266</strain>
    </source>
</reference>
<dbReference type="GO" id="GO:0008180">
    <property type="term" value="C:COP9 signalosome"/>
    <property type="evidence" value="ECO:0007669"/>
    <property type="project" value="TreeGrafter"/>
</dbReference>
<name>A0A9P4NHW6_9PEZI</name>
<sequence>MAEIASHLLDFPPANADRLSPEEYDKRIKTFYTSLANISPSKLAAVDGDRDLLEVIDPTTNTISYAFVLRSRIESQYTIKNKSTQVENAIVQKAILFLNNFDPLQARYLRDQLKLFAEWLCKQVKSRANLHQHAVAAVRSSILRLDPSGGTLTSSHHHFLDLCLATRSFRAALPVLDRVVYSFPANKATTTNIDGRFACSDHTDSSSFITESSGLTTRLDASDVHEYYLMGAMIYIGLRQWKDALLYLECVLASPTSGQPTGLMVEAYQKWVLVECIVNGRVADASKIMNQATSKVVKGCSKAYDSLAQIFARQETRHLRAEISAGTSIWFEDGNSGLVQELVTSMPRFSVINMQKVYSALPLSTVAEWLEQALDQTHAFIENLIVTGALNASIELRNGPDQGAVLRFYSNRGSGPNSKSEQELTANLVEQTRRTNEMMGHVKLADRRLVLTKEYIDGLRKRMRSKEEDGPANMDGLENNPEWSAYQDEDIMIDA</sequence>
<dbReference type="EMBL" id="MU007095">
    <property type="protein sequence ID" value="KAF2421817.1"/>
    <property type="molecule type" value="Genomic_DNA"/>
</dbReference>
<dbReference type="Proteomes" id="UP000800235">
    <property type="component" value="Unassembled WGS sequence"/>
</dbReference>
<evidence type="ECO:0000313" key="5">
    <source>
        <dbReference type="Proteomes" id="UP000800235"/>
    </source>
</evidence>
<dbReference type="InterPro" id="IPR050756">
    <property type="entry name" value="CSN3"/>
</dbReference>
<comment type="caution">
    <text evidence="4">The sequence shown here is derived from an EMBL/GenBank/DDBJ whole genome shotgun (WGS) entry which is preliminary data.</text>
</comment>
<feature type="region of interest" description="Disordered" evidence="2">
    <location>
        <begin position="463"/>
        <end position="482"/>
    </location>
</feature>
<accession>A0A9P4NHW6</accession>
<evidence type="ECO:0000313" key="4">
    <source>
        <dbReference type="EMBL" id="KAF2421817.1"/>
    </source>
</evidence>